<organism evidence="2 3">
    <name type="scientific">Lichenifustis flavocetrariae</name>
    <dbReference type="NCBI Taxonomy" id="2949735"/>
    <lineage>
        <taxon>Bacteria</taxon>
        <taxon>Pseudomonadati</taxon>
        <taxon>Pseudomonadota</taxon>
        <taxon>Alphaproteobacteria</taxon>
        <taxon>Hyphomicrobiales</taxon>
        <taxon>Lichenihabitantaceae</taxon>
        <taxon>Lichenifustis</taxon>
    </lineage>
</organism>
<dbReference type="EMBL" id="JAMOIM010000014">
    <property type="protein sequence ID" value="MCW6510269.1"/>
    <property type="molecule type" value="Genomic_DNA"/>
</dbReference>
<name>A0AA41YY45_9HYPH</name>
<dbReference type="RefSeq" id="WP_282586641.1">
    <property type="nucleotide sequence ID" value="NZ_JAMOIM010000014.1"/>
</dbReference>
<gene>
    <name evidence="2" type="ORF">M8523_19815</name>
</gene>
<evidence type="ECO:0000256" key="1">
    <source>
        <dbReference type="SAM" id="MobiDB-lite"/>
    </source>
</evidence>
<evidence type="ECO:0000313" key="3">
    <source>
        <dbReference type="Proteomes" id="UP001165667"/>
    </source>
</evidence>
<dbReference type="AlphaFoldDB" id="A0AA41YY45"/>
<proteinExistence type="predicted"/>
<accession>A0AA41YY45</accession>
<evidence type="ECO:0000313" key="2">
    <source>
        <dbReference type="EMBL" id="MCW6510269.1"/>
    </source>
</evidence>
<keyword evidence="3" id="KW-1185">Reference proteome</keyword>
<dbReference type="Proteomes" id="UP001165667">
    <property type="component" value="Unassembled WGS sequence"/>
</dbReference>
<feature type="region of interest" description="Disordered" evidence="1">
    <location>
        <begin position="1"/>
        <end position="21"/>
    </location>
</feature>
<feature type="region of interest" description="Disordered" evidence="1">
    <location>
        <begin position="84"/>
        <end position="122"/>
    </location>
</feature>
<protein>
    <submittedName>
        <fullName evidence="2">Uncharacterized protein</fullName>
    </submittedName>
</protein>
<comment type="caution">
    <text evidence="2">The sequence shown here is derived from an EMBL/GenBank/DDBJ whole genome shotgun (WGS) entry which is preliminary data.</text>
</comment>
<sequence>MKRVPFSESVTGVGGTHPDAGKPLSSFRRITIVCNDCGEATVLDEPQLADLTAVPTFGDLGRLAFCRACRDSGATGPANVELRSETARTVPPEEPAWSSKEVFGDDRSDPFPTLPRRPMFGR</sequence>
<reference evidence="2" key="1">
    <citation type="submission" date="2022-05" db="EMBL/GenBank/DDBJ databases">
        <authorList>
            <person name="Pankratov T."/>
        </authorList>
    </citation>
    <scope>NUCLEOTIDE SEQUENCE</scope>
    <source>
        <strain evidence="2">BP6-180914</strain>
    </source>
</reference>